<dbReference type="GO" id="GO:0016987">
    <property type="term" value="F:sigma factor activity"/>
    <property type="evidence" value="ECO:0007669"/>
    <property type="project" value="UniProtKB-KW"/>
</dbReference>
<dbReference type="CDD" id="cd06171">
    <property type="entry name" value="Sigma70_r4"/>
    <property type="match status" value="1"/>
</dbReference>
<dbReference type="EMBL" id="CP021108">
    <property type="protein sequence ID" value="ARP80856.1"/>
    <property type="molecule type" value="Genomic_DNA"/>
</dbReference>
<feature type="region of interest" description="Disordered" evidence="7">
    <location>
        <begin position="91"/>
        <end position="117"/>
    </location>
</feature>
<protein>
    <recommendedName>
        <fullName evidence="6">RNA polymerase sigma factor</fullName>
    </recommendedName>
</protein>
<keyword evidence="11" id="KW-1185">Reference proteome</keyword>
<feature type="domain" description="RNA polymerase sigma-70 region 2" evidence="8">
    <location>
        <begin position="25"/>
        <end position="93"/>
    </location>
</feature>
<dbReference type="AlphaFoldDB" id="A0A1W6YIC8"/>
<evidence type="ECO:0000256" key="5">
    <source>
        <dbReference type="ARBA" id="ARBA00023163"/>
    </source>
</evidence>
<proteinExistence type="inferred from homology"/>
<comment type="similarity">
    <text evidence="1 6">Belongs to the sigma-70 factor family. ECF subfamily.</text>
</comment>
<name>A0A1W6YIC8_9BORD</name>
<dbReference type="InterPro" id="IPR013324">
    <property type="entry name" value="RNA_pol_sigma_r3/r4-like"/>
</dbReference>
<dbReference type="KEGG" id="bgv:CAL12_08385"/>
<dbReference type="PANTHER" id="PTHR43133:SF53">
    <property type="entry name" value="ECF RNA POLYMERASE SIGMA-E FACTOR"/>
    <property type="match status" value="1"/>
</dbReference>
<dbReference type="InterPro" id="IPR013325">
    <property type="entry name" value="RNA_pol_sigma_r2"/>
</dbReference>
<keyword evidence="5 6" id="KW-0804">Transcription</keyword>
<sequence>MSERDIDAELVARVQRGDKKAFDLLVLKYQRKIMRLLSRMIRDQAEIEDVAQEAFIKAYRALPQFRGDSAFYTWLYRIAINTARNWLASNGRRPSAPNAVENEDGETFNETDNLSDISTPESMVASREIAETVNAAIQGLPEELRTAIVLREIEGMSYEDIAQSMGCPIGTVRSRIFRAREAVAARLRPLLGNDGDRRW</sequence>
<evidence type="ECO:0000256" key="3">
    <source>
        <dbReference type="ARBA" id="ARBA00023082"/>
    </source>
</evidence>
<evidence type="ECO:0000313" key="10">
    <source>
        <dbReference type="EMBL" id="ARP80856.1"/>
    </source>
</evidence>
<dbReference type="InterPro" id="IPR013249">
    <property type="entry name" value="RNA_pol_sigma70_r4_t2"/>
</dbReference>
<dbReference type="RefSeq" id="WP_086064072.1">
    <property type="nucleotide sequence ID" value="NZ_CP021108.1"/>
</dbReference>
<gene>
    <name evidence="10" type="ORF">CAL12_08385</name>
</gene>
<dbReference type="NCBIfam" id="TIGR02939">
    <property type="entry name" value="RpoE_Sigma70"/>
    <property type="match status" value="1"/>
</dbReference>
<dbReference type="GO" id="GO:0006352">
    <property type="term" value="P:DNA-templated transcription initiation"/>
    <property type="evidence" value="ECO:0007669"/>
    <property type="project" value="InterPro"/>
</dbReference>
<organism evidence="10 11">
    <name type="scientific">Bordetella genomosp. 8</name>
    <dbReference type="NCBI Taxonomy" id="1416806"/>
    <lineage>
        <taxon>Bacteria</taxon>
        <taxon>Pseudomonadati</taxon>
        <taxon>Pseudomonadota</taxon>
        <taxon>Betaproteobacteria</taxon>
        <taxon>Burkholderiales</taxon>
        <taxon>Alcaligenaceae</taxon>
        <taxon>Bordetella</taxon>
    </lineage>
</organism>
<dbReference type="InterPro" id="IPR036388">
    <property type="entry name" value="WH-like_DNA-bd_sf"/>
</dbReference>
<dbReference type="GO" id="GO:0003677">
    <property type="term" value="F:DNA binding"/>
    <property type="evidence" value="ECO:0007669"/>
    <property type="project" value="UniProtKB-KW"/>
</dbReference>
<dbReference type="Gene3D" id="1.10.10.10">
    <property type="entry name" value="Winged helix-like DNA-binding domain superfamily/Winged helix DNA-binding domain"/>
    <property type="match status" value="1"/>
</dbReference>
<dbReference type="InterPro" id="IPR014284">
    <property type="entry name" value="RNA_pol_sigma-70_dom"/>
</dbReference>
<evidence type="ECO:0000259" key="8">
    <source>
        <dbReference type="Pfam" id="PF04542"/>
    </source>
</evidence>
<dbReference type="InterPro" id="IPR000838">
    <property type="entry name" value="RNA_pol_sigma70_ECF_CS"/>
</dbReference>
<dbReference type="STRING" id="1416806.CAL12_08385"/>
<feature type="domain" description="RNA polymerase sigma factor 70 region 4 type 2" evidence="9">
    <location>
        <begin position="133"/>
        <end position="182"/>
    </location>
</feature>
<dbReference type="Pfam" id="PF04542">
    <property type="entry name" value="Sigma70_r2"/>
    <property type="match status" value="1"/>
</dbReference>
<dbReference type="InterPro" id="IPR039425">
    <property type="entry name" value="RNA_pol_sigma-70-like"/>
</dbReference>
<dbReference type="OrthoDB" id="9780326at2"/>
<dbReference type="Proteomes" id="UP000194151">
    <property type="component" value="Chromosome"/>
</dbReference>
<evidence type="ECO:0000256" key="2">
    <source>
        <dbReference type="ARBA" id="ARBA00023015"/>
    </source>
</evidence>
<keyword evidence="3 6" id="KW-0731">Sigma factor</keyword>
<dbReference type="PROSITE" id="PS01063">
    <property type="entry name" value="SIGMA70_ECF"/>
    <property type="match status" value="1"/>
</dbReference>
<dbReference type="Pfam" id="PF08281">
    <property type="entry name" value="Sigma70_r4_2"/>
    <property type="match status" value="1"/>
</dbReference>
<evidence type="ECO:0000256" key="6">
    <source>
        <dbReference type="RuleBase" id="RU000716"/>
    </source>
</evidence>
<dbReference type="FunFam" id="1.10.1740.10:FF:000001">
    <property type="entry name" value="RNA polymerase sigma factor"/>
    <property type="match status" value="1"/>
</dbReference>
<dbReference type="SUPFAM" id="SSF88946">
    <property type="entry name" value="Sigma2 domain of RNA polymerase sigma factors"/>
    <property type="match status" value="1"/>
</dbReference>
<dbReference type="InterPro" id="IPR007627">
    <property type="entry name" value="RNA_pol_sigma70_r2"/>
</dbReference>
<evidence type="ECO:0000313" key="11">
    <source>
        <dbReference type="Proteomes" id="UP000194151"/>
    </source>
</evidence>
<dbReference type="SUPFAM" id="SSF88659">
    <property type="entry name" value="Sigma3 and sigma4 domains of RNA polymerase sigma factors"/>
    <property type="match status" value="1"/>
</dbReference>
<dbReference type="InterPro" id="IPR014286">
    <property type="entry name" value="RNA_pol_sigma70_RpoE"/>
</dbReference>
<evidence type="ECO:0000256" key="1">
    <source>
        <dbReference type="ARBA" id="ARBA00010641"/>
    </source>
</evidence>
<reference evidence="10 11" key="1">
    <citation type="submission" date="2017-05" db="EMBL/GenBank/DDBJ databases">
        <title>Complete and WGS of Bordetella genogroups.</title>
        <authorList>
            <person name="Spilker T."/>
            <person name="LiPuma J."/>
        </authorList>
    </citation>
    <scope>NUCLEOTIDE SEQUENCE [LARGE SCALE GENOMIC DNA]</scope>
    <source>
        <strain evidence="10 11">AU19157</strain>
    </source>
</reference>
<evidence type="ECO:0000259" key="9">
    <source>
        <dbReference type="Pfam" id="PF08281"/>
    </source>
</evidence>
<accession>A0A1W6YIC8</accession>
<keyword evidence="2 6" id="KW-0805">Transcription regulation</keyword>
<dbReference type="Gene3D" id="1.10.1740.10">
    <property type="match status" value="1"/>
</dbReference>
<keyword evidence="4 6" id="KW-0238">DNA-binding</keyword>
<dbReference type="NCBIfam" id="TIGR02937">
    <property type="entry name" value="sigma70-ECF"/>
    <property type="match status" value="1"/>
</dbReference>
<evidence type="ECO:0000256" key="4">
    <source>
        <dbReference type="ARBA" id="ARBA00023125"/>
    </source>
</evidence>
<evidence type="ECO:0000256" key="7">
    <source>
        <dbReference type="SAM" id="MobiDB-lite"/>
    </source>
</evidence>
<dbReference type="PANTHER" id="PTHR43133">
    <property type="entry name" value="RNA POLYMERASE ECF-TYPE SIGMA FACTO"/>
    <property type="match status" value="1"/>
</dbReference>